<dbReference type="EMBL" id="BPLR01008316">
    <property type="protein sequence ID" value="GIY23808.1"/>
    <property type="molecule type" value="Genomic_DNA"/>
</dbReference>
<name>A0AAV4RV98_CAEEX</name>
<sequence length="106" mass="11879">MSSSLDGMYMSLLHSKLPLYLFQGIRLEDLGRLPCSLSHNCFIGTTFINGHYGPDFEPLLINEPLTIGGYTRIIVKGESSVVRTPLTIALFFRLYRSTIGPEWPSV</sequence>
<evidence type="ECO:0000313" key="1">
    <source>
        <dbReference type="EMBL" id="GIY23808.1"/>
    </source>
</evidence>
<dbReference type="AlphaFoldDB" id="A0AAV4RV98"/>
<gene>
    <name evidence="1" type="ORF">CEXT_205231</name>
</gene>
<keyword evidence="2" id="KW-1185">Reference proteome</keyword>
<accession>A0AAV4RV98</accession>
<protein>
    <submittedName>
        <fullName evidence="1">Uncharacterized protein</fullName>
    </submittedName>
</protein>
<proteinExistence type="predicted"/>
<comment type="caution">
    <text evidence="1">The sequence shown here is derived from an EMBL/GenBank/DDBJ whole genome shotgun (WGS) entry which is preliminary data.</text>
</comment>
<organism evidence="1 2">
    <name type="scientific">Caerostris extrusa</name>
    <name type="common">Bark spider</name>
    <name type="synonym">Caerostris bankana</name>
    <dbReference type="NCBI Taxonomy" id="172846"/>
    <lineage>
        <taxon>Eukaryota</taxon>
        <taxon>Metazoa</taxon>
        <taxon>Ecdysozoa</taxon>
        <taxon>Arthropoda</taxon>
        <taxon>Chelicerata</taxon>
        <taxon>Arachnida</taxon>
        <taxon>Araneae</taxon>
        <taxon>Araneomorphae</taxon>
        <taxon>Entelegynae</taxon>
        <taxon>Araneoidea</taxon>
        <taxon>Araneidae</taxon>
        <taxon>Caerostris</taxon>
    </lineage>
</organism>
<evidence type="ECO:0000313" key="2">
    <source>
        <dbReference type="Proteomes" id="UP001054945"/>
    </source>
</evidence>
<reference evidence="1 2" key="1">
    <citation type="submission" date="2021-06" db="EMBL/GenBank/DDBJ databases">
        <title>Caerostris extrusa draft genome.</title>
        <authorList>
            <person name="Kono N."/>
            <person name="Arakawa K."/>
        </authorList>
    </citation>
    <scope>NUCLEOTIDE SEQUENCE [LARGE SCALE GENOMIC DNA]</scope>
</reference>
<dbReference type="Proteomes" id="UP001054945">
    <property type="component" value="Unassembled WGS sequence"/>
</dbReference>